<name>A0ABU4I0Y3_9ACTN</name>
<organism evidence="1 2">
    <name type="scientific">Conexibacter stalactiti</name>
    <dbReference type="NCBI Taxonomy" id="1940611"/>
    <lineage>
        <taxon>Bacteria</taxon>
        <taxon>Bacillati</taxon>
        <taxon>Actinomycetota</taxon>
        <taxon>Thermoleophilia</taxon>
        <taxon>Solirubrobacterales</taxon>
        <taxon>Conexibacteraceae</taxon>
        <taxon>Conexibacter</taxon>
    </lineage>
</organism>
<proteinExistence type="predicted"/>
<accession>A0ABU4I0Y3</accession>
<evidence type="ECO:0000313" key="2">
    <source>
        <dbReference type="Proteomes" id="UP001284601"/>
    </source>
</evidence>
<reference evidence="1 2" key="2">
    <citation type="submission" date="2023-10" db="EMBL/GenBank/DDBJ databases">
        <authorList>
            <person name="Han X.F."/>
        </authorList>
    </citation>
    <scope>NUCLEOTIDE SEQUENCE [LARGE SCALE GENOMIC DNA]</scope>
    <source>
        <strain evidence="1 2">KCTC 39840</strain>
    </source>
</reference>
<comment type="caution">
    <text evidence="1">The sequence shown here is derived from an EMBL/GenBank/DDBJ whole genome shotgun (WGS) entry which is preliminary data.</text>
</comment>
<reference evidence="2" key="1">
    <citation type="submission" date="2023-07" db="EMBL/GenBank/DDBJ databases">
        <title>Conexibacter stalactiti sp. nov., isolated from stalactites in a lava cave and emended description of the genus Conexibacter.</title>
        <authorList>
            <person name="Lee S.D."/>
        </authorList>
    </citation>
    <scope>NUCLEOTIDE SEQUENCE [LARGE SCALE GENOMIC DNA]</scope>
    <source>
        <strain evidence="2">KCTC 39840</strain>
    </source>
</reference>
<dbReference type="EMBL" id="JAWSTH010000139">
    <property type="protein sequence ID" value="MDW5598400.1"/>
    <property type="molecule type" value="Genomic_DNA"/>
</dbReference>
<dbReference type="Proteomes" id="UP001284601">
    <property type="component" value="Unassembled WGS sequence"/>
</dbReference>
<keyword evidence="2" id="KW-1185">Reference proteome</keyword>
<protein>
    <recommendedName>
        <fullName evidence="3">DUF1508 domain-containing protein</fullName>
    </recommendedName>
</protein>
<evidence type="ECO:0008006" key="3">
    <source>
        <dbReference type="Google" id="ProtNLM"/>
    </source>
</evidence>
<gene>
    <name evidence="1" type="ORF">R7226_28835</name>
</gene>
<evidence type="ECO:0000313" key="1">
    <source>
        <dbReference type="EMBL" id="MDW5598400.1"/>
    </source>
</evidence>
<dbReference type="RefSeq" id="WP_318600928.1">
    <property type="nucleotide sequence ID" value="NZ_JAWSTH010000139.1"/>
</dbReference>
<sequence>MQDELPTFSYTIEPLPPTQLGRRWRWQLWRGERLLAGGWHYGQRQALGALRTATSRATHELAGLVALRPERATSDGRFFAGATVQLDCGALRCILAPRLSEAAAASVM</sequence>